<dbReference type="GO" id="GO:0003688">
    <property type="term" value="F:DNA replication origin binding"/>
    <property type="evidence" value="ECO:0007669"/>
    <property type="project" value="TreeGrafter"/>
</dbReference>
<dbReference type="GO" id="GO:1902975">
    <property type="term" value="P:mitotic DNA replication initiation"/>
    <property type="evidence" value="ECO:0007669"/>
    <property type="project" value="TreeGrafter"/>
</dbReference>
<evidence type="ECO:0000313" key="9">
    <source>
        <dbReference type="Proteomes" id="UP000007174"/>
    </source>
</evidence>
<dbReference type="GO" id="GO:0005658">
    <property type="term" value="C:alpha DNA polymerase:primase complex"/>
    <property type="evidence" value="ECO:0007669"/>
    <property type="project" value="TreeGrafter"/>
</dbReference>
<dbReference type="GO" id="GO:0005739">
    <property type="term" value="C:mitochondrion"/>
    <property type="evidence" value="ECO:0007669"/>
    <property type="project" value="UniProtKB-SubCell"/>
</dbReference>
<dbReference type="GO" id="GO:0003682">
    <property type="term" value="F:chromatin binding"/>
    <property type="evidence" value="ECO:0007669"/>
    <property type="project" value="TreeGrafter"/>
</dbReference>
<evidence type="ECO:0000256" key="6">
    <source>
        <dbReference type="ARBA" id="ARBA00023128"/>
    </source>
</evidence>
<evidence type="ECO:0000256" key="1">
    <source>
        <dbReference type="ARBA" id="ARBA00004173"/>
    </source>
</evidence>
<dbReference type="InterPro" id="IPR017964">
    <property type="entry name" value="DNA-dir_DNA_pol_B_CS"/>
</dbReference>
<dbReference type="Gene3D" id="3.90.1600.10">
    <property type="entry name" value="Palm domain of DNA polymerase"/>
    <property type="match status" value="1"/>
</dbReference>
<dbReference type="Pfam" id="PF00136">
    <property type="entry name" value="DNA_pol_B"/>
    <property type="match status" value="1"/>
</dbReference>
<dbReference type="Proteomes" id="UP000007174">
    <property type="component" value="Unassembled WGS sequence"/>
</dbReference>
<keyword evidence="6" id="KW-0496">Mitochondrion</keyword>
<evidence type="ECO:0000256" key="4">
    <source>
        <dbReference type="ARBA" id="ARBA00022695"/>
    </source>
</evidence>
<gene>
    <name evidence="8" type="ORF">CH063_14575</name>
</gene>
<sequence length="53" mass="6040">MYGCLGYTKSRFYARPLAVLTTYKGREILRSTKELAESNQLQVIYGDTDSVMT</sequence>
<dbReference type="PANTHER" id="PTHR45861:SF1">
    <property type="entry name" value="DNA POLYMERASE ALPHA CATALYTIC SUBUNIT"/>
    <property type="match status" value="1"/>
</dbReference>
<dbReference type="GO" id="GO:0003697">
    <property type="term" value="F:single-stranded DNA binding"/>
    <property type="evidence" value="ECO:0007669"/>
    <property type="project" value="TreeGrafter"/>
</dbReference>
<dbReference type="EMBL" id="CACQ02007820">
    <property type="protein sequence ID" value="CCF45520.1"/>
    <property type="molecule type" value="Genomic_DNA"/>
</dbReference>
<dbReference type="GO" id="GO:0000166">
    <property type="term" value="F:nucleotide binding"/>
    <property type="evidence" value="ECO:0007669"/>
    <property type="project" value="InterPro"/>
</dbReference>
<dbReference type="STRING" id="759273.H1VZ58"/>
<evidence type="ECO:0000256" key="5">
    <source>
        <dbReference type="ARBA" id="ARBA00022932"/>
    </source>
</evidence>
<keyword evidence="4" id="KW-0548">Nucleotidyltransferase</keyword>
<dbReference type="VEuPathDB" id="FungiDB:CH63R_02536"/>
<dbReference type="InterPro" id="IPR043502">
    <property type="entry name" value="DNA/RNA_pol_sf"/>
</dbReference>
<evidence type="ECO:0000256" key="3">
    <source>
        <dbReference type="ARBA" id="ARBA00022679"/>
    </source>
</evidence>
<dbReference type="PANTHER" id="PTHR45861">
    <property type="entry name" value="DNA POLYMERASE ALPHA CATALYTIC SUBUNIT"/>
    <property type="match status" value="1"/>
</dbReference>
<comment type="subcellular location">
    <subcellularLocation>
        <location evidence="1">Mitochondrion</location>
    </subcellularLocation>
</comment>
<keyword evidence="5" id="KW-0239">DNA-directed DNA polymerase</keyword>
<evidence type="ECO:0000259" key="7">
    <source>
        <dbReference type="Pfam" id="PF00136"/>
    </source>
</evidence>
<dbReference type="EC" id="2.7.7.7" evidence="2"/>
<keyword evidence="3" id="KW-0808">Transferase</keyword>
<dbReference type="GO" id="GO:0006273">
    <property type="term" value="P:lagging strand elongation"/>
    <property type="evidence" value="ECO:0007669"/>
    <property type="project" value="TreeGrafter"/>
</dbReference>
<evidence type="ECO:0000313" key="8">
    <source>
        <dbReference type="EMBL" id="CCF45520.1"/>
    </source>
</evidence>
<evidence type="ECO:0000256" key="2">
    <source>
        <dbReference type="ARBA" id="ARBA00012417"/>
    </source>
</evidence>
<feature type="non-terminal residue" evidence="8">
    <location>
        <position position="53"/>
    </location>
</feature>
<organism evidence="8 9">
    <name type="scientific">Colletotrichum higginsianum (strain IMI 349063)</name>
    <name type="common">Crucifer anthracnose fungus</name>
    <dbReference type="NCBI Taxonomy" id="759273"/>
    <lineage>
        <taxon>Eukaryota</taxon>
        <taxon>Fungi</taxon>
        <taxon>Dikarya</taxon>
        <taxon>Ascomycota</taxon>
        <taxon>Pezizomycotina</taxon>
        <taxon>Sordariomycetes</taxon>
        <taxon>Hypocreomycetidae</taxon>
        <taxon>Glomerellales</taxon>
        <taxon>Glomerellaceae</taxon>
        <taxon>Colletotrichum</taxon>
        <taxon>Colletotrichum destructivum species complex</taxon>
    </lineage>
</organism>
<dbReference type="eggNOG" id="KOG0970">
    <property type="taxonomic scope" value="Eukaryota"/>
</dbReference>
<name>H1VZ58_COLHI</name>
<reference evidence="9" key="1">
    <citation type="journal article" date="2012" name="Nat. Genet.">
        <title>Lifestyle transitions in plant pathogenic Colletotrichum fungi deciphered by genome and transcriptome analyses.</title>
        <authorList>
            <person name="O'Connell R.J."/>
            <person name="Thon M.R."/>
            <person name="Hacquard S."/>
            <person name="Amyotte S.G."/>
            <person name="Kleemann J."/>
            <person name="Torres M.F."/>
            <person name="Damm U."/>
            <person name="Buiate E.A."/>
            <person name="Epstein L."/>
            <person name="Alkan N."/>
            <person name="Altmueller J."/>
            <person name="Alvarado-Balderrama L."/>
            <person name="Bauser C.A."/>
            <person name="Becker C."/>
            <person name="Birren B.W."/>
            <person name="Chen Z."/>
            <person name="Choi J."/>
            <person name="Crouch J.A."/>
            <person name="Duvick J.P."/>
            <person name="Farman M.A."/>
            <person name="Gan P."/>
            <person name="Heiman D."/>
            <person name="Henrissat B."/>
            <person name="Howard R.J."/>
            <person name="Kabbage M."/>
            <person name="Koch C."/>
            <person name="Kracher B."/>
            <person name="Kubo Y."/>
            <person name="Law A.D."/>
            <person name="Lebrun M.-H."/>
            <person name="Lee Y.-H."/>
            <person name="Miyara I."/>
            <person name="Moore N."/>
            <person name="Neumann U."/>
            <person name="Nordstroem K."/>
            <person name="Panaccione D.G."/>
            <person name="Panstruga R."/>
            <person name="Place M."/>
            <person name="Proctor R.H."/>
            <person name="Prusky D."/>
            <person name="Rech G."/>
            <person name="Reinhardt R."/>
            <person name="Rollins J.A."/>
            <person name="Rounsley S."/>
            <person name="Schardl C.L."/>
            <person name="Schwartz D.C."/>
            <person name="Shenoy N."/>
            <person name="Shirasu K."/>
            <person name="Sikhakolli U.R."/>
            <person name="Stueber K."/>
            <person name="Sukno S.A."/>
            <person name="Sweigard J.A."/>
            <person name="Takano Y."/>
            <person name="Takahara H."/>
            <person name="Trail F."/>
            <person name="van der Does H.C."/>
            <person name="Voll L.M."/>
            <person name="Will I."/>
            <person name="Young S."/>
            <person name="Zeng Q."/>
            <person name="Zhang J."/>
            <person name="Zhou S."/>
            <person name="Dickman M.B."/>
            <person name="Schulze-Lefert P."/>
            <person name="Ver Loren van Themaat E."/>
            <person name="Ma L.-J."/>
            <person name="Vaillancourt L.J."/>
        </authorList>
    </citation>
    <scope>NUCLEOTIDE SEQUENCE [LARGE SCALE GENOMIC DNA]</scope>
    <source>
        <strain evidence="9">IMI 349063</strain>
    </source>
</reference>
<dbReference type="InterPro" id="IPR006134">
    <property type="entry name" value="DNA-dir_DNA_pol_B_multi_dom"/>
</dbReference>
<accession>H1VZ58</accession>
<protein>
    <recommendedName>
        <fullName evidence="2">DNA-directed DNA polymerase</fullName>
        <ecNumber evidence="2">2.7.7.7</ecNumber>
    </recommendedName>
</protein>
<dbReference type="HOGENOM" id="CLU_3068579_0_0_1"/>
<dbReference type="InterPro" id="IPR023211">
    <property type="entry name" value="DNA_pol_palm_dom_sf"/>
</dbReference>
<feature type="domain" description="DNA-directed DNA polymerase family B multifunctional" evidence="7">
    <location>
        <begin position="1"/>
        <end position="52"/>
    </location>
</feature>
<dbReference type="SUPFAM" id="SSF56672">
    <property type="entry name" value="DNA/RNA polymerases"/>
    <property type="match status" value="1"/>
</dbReference>
<dbReference type="PROSITE" id="PS00116">
    <property type="entry name" value="DNA_POLYMERASE_B"/>
    <property type="match status" value="1"/>
</dbReference>
<dbReference type="GO" id="GO:0006272">
    <property type="term" value="P:leading strand elongation"/>
    <property type="evidence" value="ECO:0007669"/>
    <property type="project" value="TreeGrafter"/>
</dbReference>
<dbReference type="AlphaFoldDB" id="H1VZ58"/>
<proteinExistence type="predicted"/>
<dbReference type="GO" id="GO:0003887">
    <property type="term" value="F:DNA-directed DNA polymerase activity"/>
    <property type="evidence" value="ECO:0007669"/>
    <property type="project" value="UniProtKB-KW"/>
</dbReference>